<feature type="transmembrane region" description="Helical" evidence="1">
    <location>
        <begin position="20"/>
        <end position="42"/>
    </location>
</feature>
<accession>A0A2Z5IQE3</accession>
<dbReference type="EMBL" id="CP029295">
    <property type="protein sequence ID" value="AXE60890.1"/>
    <property type="molecule type" value="Genomic_DNA"/>
</dbReference>
<keyword evidence="1" id="KW-0812">Transmembrane</keyword>
<feature type="transmembrane region" description="Helical" evidence="1">
    <location>
        <begin position="111"/>
        <end position="135"/>
    </location>
</feature>
<evidence type="ECO:0000256" key="1">
    <source>
        <dbReference type="SAM" id="Phobius"/>
    </source>
</evidence>
<keyword evidence="1" id="KW-0472">Membrane</keyword>
<evidence type="ECO:0000313" key="2">
    <source>
        <dbReference type="EMBL" id="AXE60890.1"/>
    </source>
</evidence>
<dbReference type="KEGG" id="mpho:DA803_02185"/>
<reference evidence="2 3" key="1">
    <citation type="submission" date="2018-05" db="EMBL/GenBank/DDBJ databases">
        <title>Annotation of the Mycoplasma phocidae genome.</title>
        <authorList>
            <person name="Brown D.R."/>
            <person name="Kutish G.F."/>
            <person name="Frasca S.Jr."/>
        </authorList>
    </citation>
    <scope>NUCLEOTIDE SEQUENCE [LARGE SCALE GENOMIC DNA]</scope>
    <source>
        <strain evidence="2 3">105</strain>
    </source>
</reference>
<keyword evidence="1" id="KW-1133">Transmembrane helix</keyword>
<organism evidence="2 3">
    <name type="scientific">[Mycoplasma] phocae</name>
    <dbReference type="NCBI Taxonomy" id="142651"/>
    <lineage>
        <taxon>Bacteria</taxon>
        <taxon>Bacillati</taxon>
        <taxon>Mycoplasmatota</taxon>
        <taxon>Mycoplasmoidales</taxon>
        <taxon>Metamycoplasmataceae</taxon>
        <taxon>Metamycoplasma</taxon>
    </lineage>
</organism>
<name>A0A2Z5IQE3_9BACT</name>
<dbReference type="AlphaFoldDB" id="A0A2Z5IQE3"/>
<dbReference type="Proteomes" id="UP000252477">
    <property type="component" value="Chromosome"/>
</dbReference>
<evidence type="ECO:0000313" key="3">
    <source>
        <dbReference type="Proteomes" id="UP000252477"/>
    </source>
</evidence>
<keyword evidence="3" id="KW-1185">Reference proteome</keyword>
<feature type="transmembrane region" description="Helical" evidence="1">
    <location>
        <begin position="77"/>
        <end position="99"/>
    </location>
</feature>
<dbReference type="RefSeq" id="WP_114190992.1">
    <property type="nucleotide sequence ID" value="NZ_CP029295.1"/>
</dbReference>
<sequence>MKEKNMQTSKYKKIIIGQIISNFLAISMFIFLIVGLVLWALFINNLQAKYSTNTSKILANTEILDSGDASHLNSLNFILISSLILYLIFLLISIVFNIFIATFSYKFNWKFAFIFSLGSIFLTRILGIVAAIIFYRNEKNNLNKQEE</sequence>
<proteinExistence type="predicted"/>
<protein>
    <submittedName>
        <fullName evidence="2">Uncharacterized protein</fullName>
    </submittedName>
</protein>
<gene>
    <name evidence="2" type="ORF">DA803_02185</name>
</gene>